<feature type="transmembrane region" description="Helical" evidence="2">
    <location>
        <begin position="45"/>
        <end position="62"/>
    </location>
</feature>
<evidence type="ECO:0000313" key="3">
    <source>
        <dbReference type="EMBL" id="GGC63213.1"/>
    </source>
</evidence>
<keyword evidence="2" id="KW-1133">Transmembrane helix</keyword>
<feature type="compositionally biased region" description="Basic residues" evidence="1">
    <location>
        <begin position="96"/>
        <end position="109"/>
    </location>
</feature>
<keyword evidence="4" id="KW-1185">Reference proteome</keyword>
<comment type="caution">
    <text evidence="3">The sequence shown here is derived from an EMBL/GenBank/DDBJ whole genome shotgun (WGS) entry which is preliminary data.</text>
</comment>
<feature type="transmembrane region" description="Helical" evidence="2">
    <location>
        <begin position="12"/>
        <end position="33"/>
    </location>
</feature>
<feature type="region of interest" description="Disordered" evidence="1">
    <location>
        <begin position="89"/>
        <end position="109"/>
    </location>
</feature>
<name>A0A916U7H4_9BURK</name>
<dbReference type="RefSeq" id="WP_188564638.1">
    <property type="nucleotide sequence ID" value="NZ_BMED01000001.1"/>
</dbReference>
<dbReference type="EMBL" id="BMED01000001">
    <property type="protein sequence ID" value="GGC63213.1"/>
    <property type="molecule type" value="Genomic_DNA"/>
</dbReference>
<gene>
    <name evidence="3" type="ORF">GCM10011396_07710</name>
</gene>
<reference evidence="3" key="1">
    <citation type="journal article" date="2014" name="Int. J. Syst. Evol. Microbiol.">
        <title>Complete genome sequence of Corynebacterium casei LMG S-19264T (=DSM 44701T), isolated from a smear-ripened cheese.</title>
        <authorList>
            <consortium name="US DOE Joint Genome Institute (JGI-PGF)"/>
            <person name="Walter F."/>
            <person name="Albersmeier A."/>
            <person name="Kalinowski J."/>
            <person name="Ruckert C."/>
        </authorList>
    </citation>
    <scope>NUCLEOTIDE SEQUENCE</scope>
    <source>
        <strain evidence="3">CGMCC 1.10998</strain>
    </source>
</reference>
<sequence>MDFKLRVLKKIVLILLAVAALGWVVMSLWNWLMPSLFAGAHEIDYARALGLLVLSRILFGGFHGRGGWHRGRLFRERWEQMTEEEREQFRSGMRGFRGRHHHHRADSVE</sequence>
<evidence type="ECO:0000256" key="1">
    <source>
        <dbReference type="SAM" id="MobiDB-lite"/>
    </source>
</evidence>
<reference evidence="3" key="2">
    <citation type="submission" date="2020-09" db="EMBL/GenBank/DDBJ databases">
        <authorList>
            <person name="Sun Q."/>
            <person name="Zhou Y."/>
        </authorList>
    </citation>
    <scope>NUCLEOTIDE SEQUENCE</scope>
    <source>
        <strain evidence="3">CGMCC 1.10998</strain>
    </source>
</reference>
<keyword evidence="2" id="KW-0812">Transmembrane</keyword>
<dbReference type="Proteomes" id="UP000637423">
    <property type="component" value="Unassembled WGS sequence"/>
</dbReference>
<proteinExistence type="predicted"/>
<evidence type="ECO:0000313" key="4">
    <source>
        <dbReference type="Proteomes" id="UP000637423"/>
    </source>
</evidence>
<organism evidence="3 4">
    <name type="scientific">Undibacterium terreum</name>
    <dbReference type="NCBI Taxonomy" id="1224302"/>
    <lineage>
        <taxon>Bacteria</taxon>
        <taxon>Pseudomonadati</taxon>
        <taxon>Pseudomonadota</taxon>
        <taxon>Betaproteobacteria</taxon>
        <taxon>Burkholderiales</taxon>
        <taxon>Oxalobacteraceae</taxon>
        <taxon>Undibacterium</taxon>
    </lineage>
</organism>
<keyword evidence="2" id="KW-0472">Membrane</keyword>
<protein>
    <submittedName>
        <fullName evidence="3">Uncharacterized protein</fullName>
    </submittedName>
</protein>
<evidence type="ECO:0000256" key="2">
    <source>
        <dbReference type="SAM" id="Phobius"/>
    </source>
</evidence>
<accession>A0A916U7H4</accession>
<dbReference type="AlphaFoldDB" id="A0A916U7H4"/>